<keyword evidence="1" id="KW-0418">Kinase</keyword>
<dbReference type="Proteomes" id="UP001165960">
    <property type="component" value="Unassembled WGS sequence"/>
</dbReference>
<name>A0ACC2TLU6_9FUNG</name>
<organism evidence="1 2">
    <name type="scientific">Entomophthora muscae</name>
    <dbReference type="NCBI Taxonomy" id="34485"/>
    <lineage>
        <taxon>Eukaryota</taxon>
        <taxon>Fungi</taxon>
        <taxon>Fungi incertae sedis</taxon>
        <taxon>Zoopagomycota</taxon>
        <taxon>Entomophthoromycotina</taxon>
        <taxon>Entomophthoromycetes</taxon>
        <taxon>Entomophthorales</taxon>
        <taxon>Entomophthoraceae</taxon>
        <taxon>Entomophthora</taxon>
    </lineage>
</organism>
<gene>
    <name evidence="1" type="primary">ADK2_4</name>
    <name evidence="1" type="ORF">DSO57_1034725</name>
</gene>
<reference evidence="1" key="1">
    <citation type="submission" date="2022-04" db="EMBL/GenBank/DDBJ databases">
        <title>Genome of the entomopathogenic fungus Entomophthora muscae.</title>
        <authorList>
            <person name="Elya C."/>
            <person name="Lovett B.R."/>
            <person name="Lee E."/>
            <person name="Macias A.M."/>
            <person name="Hajek A.E."/>
            <person name="De Bivort B.L."/>
            <person name="Kasson M.T."/>
            <person name="De Fine Licht H.H."/>
            <person name="Stajich J.E."/>
        </authorList>
    </citation>
    <scope>NUCLEOTIDE SEQUENCE</scope>
    <source>
        <strain evidence="1">Berkeley</strain>
    </source>
</reference>
<proteinExistence type="predicted"/>
<dbReference type="EMBL" id="QTSX02002423">
    <property type="protein sequence ID" value="KAJ9075575.1"/>
    <property type="molecule type" value="Genomic_DNA"/>
</dbReference>
<sequence length="268" mass="29935">MLSFFLNPLRITMSAPLLRTISTNRLCNVSIREFSSSAPSFKMATTIQPSPLRMLLIGAPGAGKGTQSSRINKDFGLEAISSGDVLRRHIKNGTPAGKMAKDLIKTGMLLPDNIMLAILQSELEQLSKKNWLLDGFPRNVAQAQALDSRLDSSNDMLNLVVHLDVPEDVILGRIMDRWVHVPSGRVYNLGYNPPKVPGLDDVTGEPLSKREDDCPESLKRRLDQFKELTTPLLEFYDKKNVLVTVSGPTSDIIYPQIHKEISRRLFRL</sequence>
<comment type="caution">
    <text evidence="1">The sequence shown here is derived from an EMBL/GenBank/DDBJ whole genome shotgun (WGS) entry which is preliminary data.</text>
</comment>
<keyword evidence="2" id="KW-1185">Reference proteome</keyword>
<evidence type="ECO:0000313" key="1">
    <source>
        <dbReference type="EMBL" id="KAJ9075575.1"/>
    </source>
</evidence>
<accession>A0ACC2TLU6</accession>
<keyword evidence="1" id="KW-0808">Transferase</keyword>
<protein>
    <submittedName>
        <fullName evidence="1">Adenylate kinase 2, variant 3</fullName>
        <ecNumber evidence="1">2.7.4.-</ecNumber>
    </submittedName>
</protein>
<evidence type="ECO:0000313" key="2">
    <source>
        <dbReference type="Proteomes" id="UP001165960"/>
    </source>
</evidence>
<dbReference type="EC" id="2.7.4.-" evidence="1"/>